<dbReference type="InterPro" id="IPR007197">
    <property type="entry name" value="rSAM"/>
</dbReference>
<dbReference type="OrthoDB" id="9815044at2"/>
<gene>
    <name evidence="8" type="ORF">EP073_00385</name>
</gene>
<reference evidence="8 9" key="1">
    <citation type="submission" date="2019-01" db="EMBL/GenBank/DDBJ databases">
        <title>Geovibrio thiophilus DSM 11263, complete genome.</title>
        <authorList>
            <person name="Spring S."/>
            <person name="Bunk B."/>
            <person name="Sproer C."/>
        </authorList>
    </citation>
    <scope>NUCLEOTIDE SEQUENCE [LARGE SCALE GENOMIC DNA]</scope>
    <source>
        <strain evidence="8 9">DSM 11263</strain>
    </source>
</reference>
<dbReference type="InterPro" id="IPR006638">
    <property type="entry name" value="Elp3/MiaA/NifB-like_rSAM"/>
</dbReference>
<keyword evidence="4" id="KW-0408">Iron</keyword>
<sequence>MRTSHKKILPVFIPFAGCRNRCIYCNQHKITGTGGCGLTESAERQIDKYLTYSSTWDELAFYGGSFTCLPQKDRTALYSLAHARGFNALRFSTSPDCVGEDVLDEAEACGVRTVELGVQSLSETVLRMNKRPYDAAACLEAVKAVQKRFITGIQMMTGMHGESAADVIHTADTLAAVKPDYARIYPTVVLADTELAELFESGAYVPPSPAEILLRTAYAYAALTSAGTNVIRTGLQYTDNLENSIKGGFYHPAFGDMVKTLITLIYLHNYGEIRTMEADAHKLRGYKALARKHFPDKIITDESFQTDFTEICMKTKEHIFENNGRNPERHAASYSEELIRQTHNG</sequence>
<dbReference type="InterPro" id="IPR023404">
    <property type="entry name" value="rSAM_horseshoe"/>
</dbReference>
<dbReference type="RefSeq" id="WP_128465198.1">
    <property type="nucleotide sequence ID" value="NZ_CP035108.1"/>
</dbReference>
<evidence type="ECO:0000259" key="7">
    <source>
        <dbReference type="PROSITE" id="PS51918"/>
    </source>
</evidence>
<keyword evidence="2" id="KW-0949">S-adenosyl-L-methionine</keyword>
<dbReference type="GO" id="GO:0051536">
    <property type="term" value="F:iron-sulfur cluster binding"/>
    <property type="evidence" value="ECO:0007669"/>
    <property type="project" value="UniProtKB-KW"/>
</dbReference>
<dbReference type="SMART" id="SM00729">
    <property type="entry name" value="Elp3"/>
    <property type="match status" value="1"/>
</dbReference>
<evidence type="ECO:0000313" key="8">
    <source>
        <dbReference type="EMBL" id="QAR31911.1"/>
    </source>
</evidence>
<dbReference type="GO" id="GO:0003824">
    <property type="term" value="F:catalytic activity"/>
    <property type="evidence" value="ECO:0007669"/>
    <property type="project" value="InterPro"/>
</dbReference>
<dbReference type="InterPro" id="IPR058240">
    <property type="entry name" value="rSAM_sf"/>
</dbReference>
<dbReference type="EMBL" id="CP035108">
    <property type="protein sequence ID" value="QAR31911.1"/>
    <property type="molecule type" value="Genomic_DNA"/>
</dbReference>
<evidence type="ECO:0000256" key="4">
    <source>
        <dbReference type="ARBA" id="ARBA00023004"/>
    </source>
</evidence>
<protein>
    <submittedName>
        <fullName evidence="8">Radical SAM protein</fullName>
    </submittedName>
</protein>
<evidence type="ECO:0000256" key="5">
    <source>
        <dbReference type="ARBA" id="ARBA00023014"/>
    </source>
</evidence>
<keyword evidence="3" id="KW-0479">Metal-binding</keyword>
<evidence type="ECO:0000256" key="2">
    <source>
        <dbReference type="ARBA" id="ARBA00022691"/>
    </source>
</evidence>
<dbReference type="SFLD" id="SFLDS00029">
    <property type="entry name" value="Radical_SAM"/>
    <property type="match status" value="1"/>
</dbReference>
<evidence type="ECO:0000256" key="3">
    <source>
        <dbReference type="ARBA" id="ARBA00022723"/>
    </source>
</evidence>
<evidence type="ECO:0000256" key="1">
    <source>
        <dbReference type="ARBA" id="ARBA00001966"/>
    </source>
</evidence>
<keyword evidence="9" id="KW-1185">Reference proteome</keyword>
<dbReference type="SUPFAM" id="SSF102114">
    <property type="entry name" value="Radical SAM enzymes"/>
    <property type="match status" value="1"/>
</dbReference>
<dbReference type="KEGG" id="gtl:EP073_00385"/>
<evidence type="ECO:0000256" key="6">
    <source>
        <dbReference type="SAM" id="MobiDB-lite"/>
    </source>
</evidence>
<evidence type="ECO:0000313" key="9">
    <source>
        <dbReference type="Proteomes" id="UP000287502"/>
    </source>
</evidence>
<keyword evidence="5" id="KW-0411">Iron-sulfur</keyword>
<dbReference type="SFLD" id="SFLDG01082">
    <property type="entry name" value="B12-binding_domain_containing"/>
    <property type="match status" value="1"/>
</dbReference>
<dbReference type="Gene3D" id="3.80.30.20">
    <property type="entry name" value="tm_1862 like domain"/>
    <property type="match status" value="1"/>
</dbReference>
<feature type="region of interest" description="Disordered" evidence="6">
    <location>
        <begin position="322"/>
        <end position="345"/>
    </location>
</feature>
<dbReference type="Proteomes" id="UP000287502">
    <property type="component" value="Chromosome"/>
</dbReference>
<dbReference type="Pfam" id="PF16199">
    <property type="entry name" value="Radical_SAM_C"/>
    <property type="match status" value="1"/>
</dbReference>
<organism evidence="8 9">
    <name type="scientific">Geovibrio thiophilus</name>
    <dbReference type="NCBI Taxonomy" id="139438"/>
    <lineage>
        <taxon>Bacteria</taxon>
        <taxon>Pseudomonadati</taxon>
        <taxon>Deferribacterota</taxon>
        <taxon>Deferribacteres</taxon>
        <taxon>Deferribacterales</taxon>
        <taxon>Geovibrionaceae</taxon>
        <taxon>Geovibrio</taxon>
    </lineage>
</organism>
<proteinExistence type="predicted"/>
<accession>A0A410JV25</accession>
<dbReference type="Pfam" id="PF04055">
    <property type="entry name" value="Radical_SAM"/>
    <property type="match status" value="1"/>
</dbReference>
<dbReference type="PANTHER" id="PTHR43409">
    <property type="entry name" value="ANAEROBIC MAGNESIUM-PROTOPORPHYRIN IX MONOMETHYL ESTER CYCLASE-RELATED"/>
    <property type="match status" value="1"/>
</dbReference>
<comment type="cofactor">
    <cofactor evidence="1">
        <name>[4Fe-4S] cluster</name>
        <dbReference type="ChEBI" id="CHEBI:49883"/>
    </cofactor>
</comment>
<feature type="compositionally biased region" description="Basic and acidic residues" evidence="6">
    <location>
        <begin position="322"/>
        <end position="331"/>
    </location>
</feature>
<feature type="domain" description="Radical SAM core" evidence="7">
    <location>
        <begin position="5"/>
        <end position="232"/>
    </location>
</feature>
<dbReference type="AlphaFoldDB" id="A0A410JV25"/>
<dbReference type="InterPro" id="IPR051198">
    <property type="entry name" value="BchE-like"/>
</dbReference>
<dbReference type="PROSITE" id="PS51918">
    <property type="entry name" value="RADICAL_SAM"/>
    <property type="match status" value="1"/>
</dbReference>
<dbReference type="SFLD" id="SFLDG01086">
    <property type="entry name" value="elongater_protein-like"/>
    <property type="match status" value="1"/>
</dbReference>
<dbReference type="CDD" id="cd01335">
    <property type="entry name" value="Radical_SAM"/>
    <property type="match status" value="1"/>
</dbReference>
<dbReference type="GO" id="GO:0046872">
    <property type="term" value="F:metal ion binding"/>
    <property type="evidence" value="ECO:0007669"/>
    <property type="project" value="UniProtKB-KW"/>
</dbReference>
<name>A0A410JV25_9BACT</name>
<dbReference type="InterPro" id="IPR032432">
    <property type="entry name" value="Radical_SAM_C"/>
</dbReference>